<dbReference type="AlphaFoldDB" id="H3ASM7"/>
<reference evidence="1" key="2">
    <citation type="submission" date="2025-08" db="UniProtKB">
        <authorList>
            <consortium name="Ensembl"/>
        </authorList>
    </citation>
    <scope>IDENTIFICATION</scope>
</reference>
<keyword evidence="2" id="KW-1185">Reference proteome</keyword>
<dbReference type="EMBL" id="AFYH01156015">
    <property type="status" value="NOT_ANNOTATED_CDS"/>
    <property type="molecule type" value="Genomic_DNA"/>
</dbReference>
<protein>
    <submittedName>
        <fullName evidence="1">Uncharacterized protein</fullName>
    </submittedName>
</protein>
<dbReference type="Proteomes" id="UP000008672">
    <property type="component" value="Unassembled WGS sequence"/>
</dbReference>
<dbReference type="Ensembl" id="ENSLACT00000012742.1">
    <property type="protein sequence ID" value="ENSLACP00000012648.1"/>
    <property type="gene ID" value="ENSLACG00000011142.1"/>
</dbReference>
<reference evidence="2" key="1">
    <citation type="submission" date="2011-08" db="EMBL/GenBank/DDBJ databases">
        <title>The draft genome of Latimeria chalumnae.</title>
        <authorList>
            <person name="Di Palma F."/>
            <person name="Alfoldi J."/>
            <person name="Johnson J."/>
            <person name="Berlin A."/>
            <person name="Gnerre S."/>
            <person name="Jaffe D."/>
            <person name="MacCallum I."/>
            <person name="Young S."/>
            <person name="Walker B.J."/>
            <person name="Lander E."/>
            <person name="Lindblad-Toh K."/>
        </authorList>
    </citation>
    <scope>NUCLEOTIDE SEQUENCE [LARGE SCALE GENOMIC DNA]</scope>
    <source>
        <strain evidence="2">Wild caught</strain>
    </source>
</reference>
<reference evidence="1" key="3">
    <citation type="submission" date="2025-09" db="UniProtKB">
        <authorList>
            <consortium name="Ensembl"/>
        </authorList>
    </citation>
    <scope>IDENTIFICATION</scope>
</reference>
<dbReference type="HOGENOM" id="CLU_006175_2_3_1"/>
<sequence>QLLRVRAEDVPELKDAIYYALILDETTDVAVKEQVSLCFRIVSEDCSVKELFDFNETPLTNAQTLFTVVKDVVQFNLDIRNCRGQCYDGVANVSGVLSGLQARVKAEEPRAVYVHRMAHSLNLVVQDVMQHILFGRNFLTMIRELIICIPISPKKFACIEALQKTEDTAQRLHPFCPTRWCLHVTSLRSVDSNYATLLKFLDEIGNSDVTDTGAKAHRFLTQLQKFNTFF</sequence>
<organism evidence="1 2">
    <name type="scientific">Latimeria chalumnae</name>
    <name type="common">Coelacanth</name>
    <dbReference type="NCBI Taxonomy" id="7897"/>
    <lineage>
        <taxon>Eukaryota</taxon>
        <taxon>Metazoa</taxon>
        <taxon>Chordata</taxon>
        <taxon>Craniata</taxon>
        <taxon>Vertebrata</taxon>
        <taxon>Euteleostomi</taxon>
        <taxon>Coelacanthiformes</taxon>
        <taxon>Coelacanthidae</taxon>
        <taxon>Latimeria</taxon>
    </lineage>
</organism>
<dbReference type="InterPro" id="IPR012337">
    <property type="entry name" value="RNaseH-like_sf"/>
</dbReference>
<dbReference type="PANTHER" id="PTHR45749:SF21">
    <property type="entry name" value="DUF4371 DOMAIN-CONTAINING PROTEIN"/>
    <property type="match status" value="1"/>
</dbReference>
<accession>H3ASM7</accession>
<name>H3ASM7_LATCH</name>
<dbReference type="PANTHER" id="PTHR45749">
    <property type="match status" value="1"/>
</dbReference>
<proteinExistence type="predicted"/>
<evidence type="ECO:0000313" key="2">
    <source>
        <dbReference type="Proteomes" id="UP000008672"/>
    </source>
</evidence>
<dbReference type="SUPFAM" id="SSF53098">
    <property type="entry name" value="Ribonuclease H-like"/>
    <property type="match status" value="1"/>
</dbReference>
<evidence type="ECO:0000313" key="1">
    <source>
        <dbReference type="Ensembl" id="ENSLACP00000012648.1"/>
    </source>
</evidence>
<dbReference type="GeneTree" id="ENSGT00940000162068"/>